<dbReference type="STRING" id="1238424.J07HQW1_03401"/>
<name>U1N9A8_9EURY</name>
<evidence type="ECO:0000256" key="1">
    <source>
        <dbReference type="SAM" id="MobiDB-lite"/>
    </source>
</evidence>
<feature type="compositionally biased region" description="Low complexity" evidence="1">
    <location>
        <begin position="10"/>
        <end position="24"/>
    </location>
</feature>
<reference evidence="2 3" key="1">
    <citation type="journal article" date="2013" name="PLoS ONE">
        <title>Assembly-driven community genomics of a hypersaline microbial ecosystem.</title>
        <authorList>
            <person name="Podell S."/>
            <person name="Ugalde J.A."/>
            <person name="Narasingarao P."/>
            <person name="Banfield J.F."/>
            <person name="Heidelberg K.B."/>
            <person name="Allen E.E."/>
        </authorList>
    </citation>
    <scope>NUCLEOTIDE SEQUENCE [LARGE SCALE GENOMIC DNA]</scope>
    <source>
        <strain evidence="3">J07HQW1</strain>
    </source>
</reference>
<evidence type="ECO:0000313" key="3">
    <source>
        <dbReference type="Proteomes" id="UP000030649"/>
    </source>
</evidence>
<dbReference type="Proteomes" id="UP000030649">
    <property type="component" value="Unassembled WGS sequence"/>
</dbReference>
<feature type="region of interest" description="Disordered" evidence="1">
    <location>
        <begin position="1"/>
        <end position="67"/>
    </location>
</feature>
<dbReference type="EMBL" id="KE356560">
    <property type="protein sequence ID" value="ERG93340.1"/>
    <property type="molecule type" value="Genomic_DNA"/>
</dbReference>
<dbReference type="AlphaFoldDB" id="U1N9A8"/>
<organism evidence="2 3">
    <name type="scientific">Haloquadratum walsbyi J07HQW1</name>
    <dbReference type="NCBI Taxonomy" id="1238424"/>
    <lineage>
        <taxon>Archaea</taxon>
        <taxon>Methanobacteriati</taxon>
        <taxon>Methanobacteriota</taxon>
        <taxon>Stenosarchaea group</taxon>
        <taxon>Halobacteria</taxon>
        <taxon>Halobacteriales</taxon>
        <taxon>Haloferacaceae</taxon>
        <taxon>Haloquadratum</taxon>
    </lineage>
</organism>
<gene>
    <name evidence="2" type="ORF">J07HQW1_03401</name>
</gene>
<protein>
    <submittedName>
        <fullName evidence="2">Uncharacterized protein</fullName>
    </submittedName>
</protein>
<sequence>MTTKSVLRRSSNSGKQSTTSQSTKDNLSEITDGERKQLLSTDRVTRREQESTDQPHGHSEIRDLHDDETLRVSNQLIPGQLTPVFLLSG</sequence>
<dbReference type="HOGENOM" id="CLU_2447611_0_0_2"/>
<proteinExistence type="predicted"/>
<feature type="compositionally biased region" description="Basic and acidic residues" evidence="1">
    <location>
        <begin position="32"/>
        <end position="67"/>
    </location>
</feature>
<evidence type="ECO:0000313" key="2">
    <source>
        <dbReference type="EMBL" id="ERG93340.1"/>
    </source>
</evidence>
<accession>U1N9A8</accession>